<feature type="coiled-coil region" evidence="2">
    <location>
        <begin position="71"/>
        <end position="357"/>
    </location>
</feature>
<dbReference type="PANTHER" id="PTHR32083">
    <property type="entry name" value="CILIA AND FLAGELLA-ASSOCIATED PROTEIN 58-RELATED"/>
    <property type="match status" value="1"/>
</dbReference>
<evidence type="ECO:0000256" key="1">
    <source>
        <dbReference type="ARBA" id="ARBA00023054"/>
    </source>
</evidence>
<sequence>MGDFEDRAFATLDKNVKEFLAEIQGETALDGFRKEYEMLYATIQKQHNFEKILHQQHQNLSIAIAKNKKTMKDVEKINEQHQITIAQLKNDIDKNWILVDDAQDKESNYNIKINSLKKEIDELNKVVESGQTEAMAEDVQLQDLEKEKMNVLKERDAQMHALQELKNVLNEWSDKNQAIELEKINLEHSTSLLQEEYIMKRKECDRETKRKEKLEKEMKSLHLEMENKQEEIKKKQALMQEAQHQIDKLELKLKEQRTLIDKAQRELDLVLQKVAKVSIELEVQLKTNTQLMFENSQRQSELKAKEEEIETCKDNISKINKVCNNTHNKLKQVEFAKEDLEKHKAHIIEEKVNIEKEIELQKKKTNHAQKRIDECARERDVLNKMKSQVKGVVEKQQDLMQINQVRIHNLEVELSKYQGYIKKQLETILKLEEECNQKNMELQAYGLKHINACEELLKCETNNVKIQKEILAWEPKIKHQQNLYKVIQIERNVNNKKYIEAHDEIGEMKRKFKVMNNLVENLKDEITSKDVAIIKEHENHQKIEKEREKLKEELCKVQWKIKSIDVVINDHNLQNDSLKHILEEGDLDVMHQKKELEIVQSEKRVLGAQLIHKNNELMEVYNKIRIQESSIHKGHIDYCNRLSELRQYKFKLHNLKREYTMLTGSCKNIVILRKEVHNLSQQLVQEKTKVKALSEELENPLNVHRWRKLEGTDPHSYELIIKIQLLQKKLTSKTEEVIEKDILIREKEKLYIELCKISASQPGIEVAKQVDVYKRKLQDKMKHLSYITSELARNQIQVDEYKTEIDTSMKELDVVKKQYFANKKAELACQPKKPVYQF</sequence>
<reference evidence="4 6" key="1">
    <citation type="journal article" date="2008" name="Science">
        <title>The Physcomitrella genome reveals evolutionary insights into the conquest of land by plants.</title>
        <authorList>
            <person name="Rensing S."/>
            <person name="Lang D."/>
            <person name="Zimmer A."/>
            <person name="Terry A."/>
            <person name="Salamov A."/>
            <person name="Shapiro H."/>
            <person name="Nishiyama T."/>
            <person name="Perroud P.-F."/>
            <person name="Lindquist E."/>
            <person name="Kamisugi Y."/>
            <person name="Tanahashi T."/>
            <person name="Sakakibara K."/>
            <person name="Fujita T."/>
            <person name="Oishi K."/>
            <person name="Shin-I T."/>
            <person name="Kuroki Y."/>
            <person name="Toyoda A."/>
            <person name="Suzuki Y."/>
            <person name="Hashimoto A."/>
            <person name="Yamaguchi K."/>
            <person name="Sugano A."/>
            <person name="Kohara Y."/>
            <person name="Fujiyama A."/>
            <person name="Anterola A."/>
            <person name="Aoki S."/>
            <person name="Ashton N."/>
            <person name="Barbazuk W.B."/>
            <person name="Barker E."/>
            <person name="Bennetzen J."/>
            <person name="Bezanilla M."/>
            <person name="Blankenship R."/>
            <person name="Cho S.H."/>
            <person name="Dutcher S."/>
            <person name="Estelle M."/>
            <person name="Fawcett J.A."/>
            <person name="Gundlach H."/>
            <person name="Hanada K."/>
            <person name="Heyl A."/>
            <person name="Hicks K.A."/>
            <person name="Hugh J."/>
            <person name="Lohr M."/>
            <person name="Mayer K."/>
            <person name="Melkozernov A."/>
            <person name="Murata T."/>
            <person name="Nelson D."/>
            <person name="Pils B."/>
            <person name="Prigge M."/>
            <person name="Reiss B."/>
            <person name="Renner T."/>
            <person name="Rombauts S."/>
            <person name="Rushton P."/>
            <person name="Sanderfoot A."/>
            <person name="Schween G."/>
            <person name="Shiu S.-H."/>
            <person name="Stueber K."/>
            <person name="Theodoulou F.L."/>
            <person name="Tu H."/>
            <person name="Van de Peer Y."/>
            <person name="Verrier P.J."/>
            <person name="Waters E."/>
            <person name="Wood A."/>
            <person name="Yang L."/>
            <person name="Cove D."/>
            <person name="Cuming A."/>
            <person name="Hasebe M."/>
            <person name="Lucas S."/>
            <person name="Mishler D.B."/>
            <person name="Reski R."/>
            <person name="Grigoriev I."/>
            <person name="Quatrano R.S."/>
            <person name="Boore J.L."/>
        </authorList>
    </citation>
    <scope>NUCLEOTIDE SEQUENCE [LARGE SCALE GENOMIC DNA]</scope>
    <source>
        <strain evidence="5 6">cv. Gransden 2004</strain>
    </source>
</reference>
<dbReference type="OMA" id="CQDDMRL"/>
<dbReference type="EnsemblPlants" id="Pp3c1_18270V3.1">
    <property type="protein sequence ID" value="PAC:32969726.CDS.1"/>
    <property type="gene ID" value="Pp3c1_18270"/>
</dbReference>
<feature type="coiled-coil region" evidence="2">
    <location>
        <begin position="505"/>
        <end position="553"/>
    </location>
</feature>
<evidence type="ECO:0000313" key="4">
    <source>
        <dbReference type="EMBL" id="PNR62373.1"/>
    </source>
</evidence>
<keyword evidence="1 2" id="KW-0175">Coiled coil</keyword>
<dbReference type="EMBL" id="ABEU02000001">
    <property type="protein sequence ID" value="PNR62373.1"/>
    <property type="molecule type" value="Genomic_DNA"/>
</dbReference>
<dbReference type="InterPro" id="IPR049270">
    <property type="entry name" value="CFAP58_CC"/>
</dbReference>
<dbReference type="InParanoid" id="A0A2K1L8M5"/>
<protein>
    <recommendedName>
        <fullName evidence="3">Cilia- and flagella-associated protein 58 central coiled coil domain-containing protein</fullName>
    </recommendedName>
</protein>
<organism evidence="4">
    <name type="scientific">Physcomitrium patens</name>
    <name type="common">Spreading-leaved earth moss</name>
    <name type="synonym">Physcomitrella patens</name>
    <dbReference type="NCBI Taxonomy" id="3218"/>
    <lineage>
        <taxon>Eukaryota</taxon>
        <taxon>Viridiplantae</taxon>
        <taxon>Streptophyta</taxon>
        <taxon>Embryophyta</taxon>
        <taxon>Bryophyta</taxon>
        <taxon>Bryophytina</taxon>
        <taxon>Bryopsida</taxon>
        <taxon>Funariidae</taxon>
        <taxon>Funariales</taxon>
        <taxon>Funariaceae</taxon>
        <taxon>Physcomitrium</taxon>
    </lineage>
</organism>
<dbReference type="PANTHER" id="PTHR32083:SF0">
    <property type="entry name" value="CILIA AND FLAGELLA-ASSOCIATED PROTEIN 58"/>
    <property type="match status" value="1"/>
</dbReference>
<evidence type="ECO:0000256" key="2">
    <source>
        <dbReference type="SAM" id="Coils"/>
    </source>
</evidence>
<dbReference type="Proteomes" id="UP000006727">
    <property type="component" value="Chromosome 1"/>
</dbReference>
<evidence type="ECO:0000259" key="3">
    <source>
        <dbReference type="Pfam" id="PF21771"/>
    </source>
</evidence>
<reference evidence="5" key="3">
    <citation type="submission" date="2020-12" db="UniProtKB">
        <authorList>
            <consortium name="EnsemblPlants"/>
        </authorList>
    </citation>
    <scope>IDENTIFICATION</scope>
</reference>
<gene>
    <name evidence="4" type="ORF">PHYPA_000797</name>
</gene>
<proteinExistence type="predicted"/>
<accession>A0A2K1L8M5</accession>
<reference evidence="4 6" key="2">
    <citation type="journal article" date="2018" name="Plant J.">
        <title>The Physcomitrella patens chromosome-scale assembly reveals moss genome structure and evolution.</title>
        <authorList>
            <person name="Lang D."/>
            <person name="Ullrich K.K."/>
            <person name="Murat F."/>
            <person name="Fuchs J."/>
            <person name="Jenkins J."/>
            <person name="Haas F.B."/>
            <person name="Piednoel M."/>
            <person name="Gundlach H."/>
            <person name="Van Bel M."/>
            <person name="Meyberg R."/>
            <person name="Vives C."/>
            <person name="Morata J."/>
            <person name="Symeonidi A."/>
            <person name="Hiss M."/>
            <person name="Muchero W."/>
            <person name="Kamisugi Y."/>
            <person name="Saleh O."/>
            <person name="Blanc G."/>
            <person name="Decker E.L."/>
            <person name="van Gessel N."/>
            <person name="Grimwood J."/>
            <person name="Hayes R.D."/>
            <person name="Graham S.W."/>
            <person name="Gunter L.E."/>
            <person name="McDaniel S.F."/>
            <person name="Hoernstein S.N.W."/>
            <person name="Larsson A."/>
            <person name="Li F.W."/>
            <person name="Perroud P.F."/>
            <person name="Phillips J."/>
            <person name="Ranjan P."/>
            <person name="Rokshar D.S."/>
            <person name="Rothfels C.J."/>
            <person name="Schneider L."/>
            <person name="Shu S."/>
            <person name="Stevenson D.W."/>
            <person name="Thummler F."/>
            <person name="Tillich M."/>
            <person name="Villarreal Aguilar J.C."/>
            <person name="Widiez T."/>
            <person name="Wong G.K."/>
            <person name="Wymore A."/>
            <person name="Zhang Y."/>
            <person name="Zimmer A.D."/>
            <person name="Quatrano R.S."/>
            <person name="Mayer K.F.X."/>
            <person name="Goodstein D."/>
            <person name="Casacuberta J.M."/>
            <person name="Vandepoele K."/>
            <person name="Reski R."/>
            <person name="Cuming A.C."/>
            <person name="Tuskan G.A."/>
            <person name="Maumus F."/>
            <person name="Salse J."/>
            <person name="Schmutz J."/>
            <person name="Rensing S.A."/>
        </authorList>
    </citation>
    <scope>NUCLEOTIDE SEQUENCE [LARGE SCALE GENOMIC DNA]</scope>
    <source>
        <strain evidence="5 6">cv. Gransden 2004</strain>
    </source>
</reference>
<evidence type="ECO:0000313" key="6">
    <source>
        <dbReference type="Proteomes" id="UP000006727"/>
    </source>
</evidence>
<dbReference type="PaxDb" id="3218-PP1S43_34V6.1"/>
<dbReference type="STRING" id="3218.A0A2K1L8M5"/>
<feature type="domain" description="Cilia- and flagella-associated protein 58 central coiled coil" evidence="3">
    <location>
        <begin position="361"/>
        <end position="662"/>
    </location>
</feature>
<feature type="coiled-coil region" evidence="2">
    <location>
        <begin position="669"/>
        <end position="696"/>
    </location>
</feature>
<dbReference type="Gramene" id="Pp3c1_18270V3.1">
    <property type="protein sequence ID" value="PAC:32969726.CDS.1"/>
    <property type="gene ID" value="Pp3c1_18270"/>
</dbReference>
<dbReference type="Pfam" id="PF21771">
    <property type="entry name" value="CFAP58_CC"/>
    <property type="match status" value="1"/>
</dbReference>
<evidence type="ECO:0000313" key="5">
    <source>
        <dbReference type="EnsemblPlants" id="PAC:32969726.CDS.1"/>
    </source>
</evidence>
<dbReference type="GO" id="GO:0005856">
    <property type="term" value="C:cytoskeleton"/>
    <property type="evidence" value="ECO:0000318"/>
    <property type="project" value="GO_Central"/>
</dbReference>
<keyword evidence="6" id="KW-1185">Reference proteome</keyword>
<dbReference type="AlphaFoldDB" id="A0A2K1L8M5"/>
<name>A0A2K1L8M5_PHYPA</name>